<protein>
    <recommendedName>
        <fullName evidence="3">Transposase</fullName>
    </recommendedName>
</protein>
<name>A0A0C1DB38_9SPHI</name>
<accession>A0A0C1DB38</accession>
<comment type="caution">
    <text evidence="1">The sequence shown here is derived from an EMBL/GenBank/DDBJ whole genome shotgun (WGS) entry which is preliminary data.</text>
</comment>
<organism evidence="1 2">
    <name type="scientific">Pedobacter kyungheensis</name>
    <dbReference type="NCBI Taxonomy" id="1069985"/>
    <lineage>
        <taxon>Bacteria</taxon>
        <taxon>Pseudomonadati</taxon>
        <taxon>Bacteroidota</taxon>
        <taxon>Sphingobacteriia</taxon>
        <taxon>Sphingobacteriales</taxon>
        <taxon>Sphingobacteriaceae</taxon>
        <taxon>Pedobacter</taxon>
    </lineage>
</organism>
<dbReference type="Proteomes" id="UP000031246">
    <property type="component" value="Unassembled WGS sequence"/>
</dbReference>
<keyword evidence="2" id="KW-1185">Reference proteome</keyword>
<dbReference type="OrthoDB" id="1404787at2"/>
<proteinExistence type="predicted"/>
<evidence type="ECO:0000313" key="1">
    <source>
        <dbReference type="EMBL" id="KIA91200.1"/>
    </source>
</evidence>
<gene>
    <name evidence="1" type="ORF">OC25_22910</name>
</gene>
<dbReference type="RefSeq" id="WP_039481290.1">
    <property type="nucleotide sequence ID" value="NZ_JSYN01000033.1"/>
</dbReference>
<dbReference type="EMBL" id="JSYN01000033">
    <property type="protein sequence ID" value="KIA91200.1"/>
    <property type="molecule type" value="Genomic_DNA"/>
</dbReference>
<evidence type="ECO:0000313" key="2">
    <source>
        <dbReference type="Proteomes" id="UP000031246"/>
    </source>
</evidence>
<evidence type="ECO:0008006" key="3">
    <source>
        <dbReference type="Google" id="ProtNLM"/>
    </source>
</evidence>
<sequence>MENSTTVVTRKIQLVIDSEDREVVKHAIDQLYNWQWICFRAANMIMSHHFVQERVKDFFYLTEDIKLKIADEKKEANGILKSSRQNTTYRLLSNHFKGQIPANILSNLNNTLISNFNKEKDAYWKGEKSLRNYKRNIPLPFGAEVISKLTRAVDNKNFTFRLFQIPFRTYLGKDRSDKKAMFDKVISGALKLCASHIQLDKGKIFLLAAIRIEKEHHVLDPTIIAEASLSIEHPVTVKVGSQEYAIGNKEEFLHRRLAIQSAVNRVKKAVHFNSGGHGRKKKMKCVEDYRHMERRYVEQKLHVYSKMLIDFCLKNQAATLLLVNQQEKEEIAREDHYLLQNWSYYSLKAKISYKAAKAGIQVIVE</sequence>
<reference evidence="1 2" key="1">
    <citation type="submission" date="2014-10" db="EMBL/GenBank/DDBJ databases">
        <title>Pedobacter Kyungheensis.</title>
        <authorList>
            <person name="Anderson B.M."/>
            <person name="Newman J.D."/>
        </authorList>
    </citation>
    <scope>NUCLEOTIDE SEQUENCE [LARGE SCALE GENOMIC DNA]</scope>
    <source>
        <strain evidence="1 2">KACC 16221</strain>
    </source>
</reference>
<dbReference type="AlphaFoldDB" id="A0A0C1DB38"/>